<dbReference type="EMBL" id="SAUZ01000015">
    <property type="protein sequence ID" value="RWR19513.1"/>
    <property type="molecule type" value="Genomic_DNA"/>
</dbReference>
<dbReference type="PANTHER" id="PTHR13887:SF41">
    <property type="entry name" value="THIOREDOXIN SUPERFAMILY PROTEIN"/>
    <property type="match status" value="1"/>
</dbReference>
<feature type="domain" description="DSBA-like thioredoxin" evidence="1">
    <location>
        <begin position="10"/>
        <end position="208"/>
    </location>
</feature>
<dbReference type="CDD" id="cd03024">
    <property type="entry name" value="DsbA_FrnE"/>
    <property type="match status" value="1"/>
</dbReference>
<dbReference type="SUPFAM" id="SSF52833">
    <property type="entry name" value="Thioredoxin-like"/>
    <property type="match status" value="1"/>
</dbReference>
<dbReference type="Proteomes" id="UP000284476">
    <property type="component" value="Unassembled WGS sequence"/>
</dbReference>
<dbReference type="AlphaFoldDB" id="A0A443JGI7"/>
<reference evidence="2 3" key="2">
    <citation type="submission" date="2019-01" db="EMBL/GenBank/DDBJ databases">
        <authorList>
            <person name="Li Y."/>
        </authorList>
    </citation>
    <scope>NUCLEOTIDE SEQUENCE [LARGE SCALE GENOMIC DNA]</scope>
    <source>
        <strain evidence="2 3">SK2B-1</strain>
    </source>
</reference>
<accession>A0A443JGI7</accession>
<evidence type="ECO:0000259" key="1">
    <source>
        <dbReference type="Pfam" id="PF01323"/>
    </source>
</evidence>
<dbReference type="PANTHER" id="PTHR13887">
    <property type="entry name" value="GLUTATHIONE S-TRANSFERASE KAPPA"/>
    <property type="match status" value="1"/>
</dbReference>
<name>A0A443JGI7_9RHOB</name>
<dbReference type="RefSeq" id="WP_128209269.1">
    <property type="nucleotide sequence ID" value="NZ_JBHRSO010000063.1"/>
</dbReference>
<proteinExistence type="predicted"/>
<evidence type="ECO:0000313" key="2">
    <source>
        <dbReference type="EMBL" id="RWR19513.1"/>
    </source>
</evidence>
<sequence length="235" mass="25086">MATNTQGLAVEIWSDVVCPWCWIGATRFARALSGFEHRDRVAVTHHAYRLMPGMAPRPVEEIVAAKMGLPASQAGAVFRQVEEAAAGEGLEYHLAGTLTGDTLDAHRLIKLAAQEGRANAMLLRLYRAYLSEKVSVFDHASLLALAAETGIDRDRAQAVLKGDAFGAEVERDQLTLQRLGGNGVPFFLIGGKYAVSGAQSPEVFAQALEKAWADMPARPEVLADGAVCGPDGCAI</sequence>
<evidence type="ECO:0000313" key="3">
    <source>
        <dbReference type="Proteomes" id="UP000284476"/>
    </source>
</evidence>
<dbReference type="InterPro" id="IPR001853">
    <property type="entry name" value="DSBA-like_thioredoxin_dom"/>
</dbReference>
<dbReference type="GO" id="GO:0016491">
    <property type="term" value="F:oxidoreductase activity"/>
    <property type="evidence" value="ECO:0007669"/>
    <property type="project" value="InterPro"/>
</dbReference>
<reference evidence="2 3" key="1">
    <citation type="submission" date="2019-01" db="EMBL/GenBank/DDBJ databases">
        <title>Sinorhodobacter populi sp. nov. isolated from the symptomatic bark tissue of Populus euramericana canker.</title>
        <authorList>
            <person name="Xu G."/>
        </authorList>
    </citation>
    <scope>NUCLEOTIDE SEQUENCE [LARGE SCALE GENOMIC DNA]</scope>
    <source>
        <strain evidence="2 3">SK2B-1</strain>
    </source>
</reference>
<dbReference type="Gene3D" id="3.40.30.10">
    <property type="entry name" value="Glutaredoxin"/>
    <property type="match status" value="1"/>
</dbReference>
<dbReference type="Pfam" id="PF01323">
    <property type="entry name" value="DSBA"/>
    <property type="match status" value="1"/>
</dbReference>
<dbReference type="InterPro" id="IPR036249">
    <property type="entry name" value="Thioredoxin-like_sf"/>
</dbReference>
<comment type="caution">
    <text evidence="2">The sequence shown here is derived from an EMBL/GenBank/DDBJ whole genome shotgun (WGS) entry which is preliminary data.</text>
</comment>
<organism evidence="2 3">
    <name type="scientific">Paenirhodobacter populi</name>
    <dbReference type="NCBI Taxonomy" id="2306993"/>
    <lineage>
        <taxon>Bacteria</taxon>
        <taxon>Pseudomonadati</taxon>
        <taxon>Pseudomonadota</taxon>
        <taxon>Alphaproteobacteria</taxon>
        <taxon>Rhodobacterales</taxon>
        <taxon>Rhodobacter group</taxon>
        <taxon>Paenirhodobacter</taxon>
    </lineage>
</organism>
<gene>
    <name evidence="2" type="ORF">D2T30_13405</name>
</gene>
<protein>
    <submittedName>
        <fullName evidence="2">DsbA family oxidoreductase</fullName>
    </submittedName>
</protein>